<evidence type="ECO:0000256" key="1">
    <source>
        <dbReference type="ARBA" id="ARBA00023015"/>
    </source>
</evidence>
<dbReference type="InterPro" id="IPR028082">
    <property type="entry name" value="Peripla_BP_I"/>
</dbReference>
<name>A0A840RCR9_9NEIS</name>
<evidence type="ECO:0000256" key="3">
    <source>
        <dbReference type="ARBA" id="ARBA00023163"/>
    </source>
</evidence>
<comment type="caution">
    <text evidence="5">The sequence shown here is derived from an EMBL/GenBank/DDBJ whole genome shotgun (WGS) entry which is preliminary data.</text>
</comment>
<protein>
    <submittedName>
        <fullName evidence="5">DNA-binding LacI/PurR family transcriptional regulator</fullName>
    </submittedName>
</protein>
<dbReference type="CDD" id="cd06267">
    <property type="entry name" value="PBP1_LacI_sugar_binding-like"/>
    <property type="match status" value="1"/>
</dbReference>
<dbReference type="AlphaFoldDB" id="A0A840RCR9"/>
<dbReference type="SMART" id="SM00354">
    <property type="entry name" value="HTH_LACI"/>
    <property type="match status" value="1"/>
</dbReference>
<dbReference type="RefSeq" id="WP_184097790.1">
    <property type="nucleotide sequence ID" value="NZ_JACHHN010000001.1"/>
</dbReference>
<dbReference type="PANTHER" id="PTHR30146:SF109">
    <property type="entry name" value="HTH-TYPE TRANSCRIPTIONAL REGULATOR GALS"/>
    <property type="match status" value="1"/>
</dbReference>
<dbReference type="SUPFAM" id="SSF47413">
    <property type="entry name" value="lambda repressor-like DNA-binding domains"/>
    <property type="match status" value="1"/>
</dbReference>
<gene>
    <name evidence="5" type="ORF">HNQ50_000822</name>
</gene>
<dbReference type="InterPro" id="IPR000843">
    <property type="entry name" value="HTH_LacI"/>
</dbReference>
<dbReference type="PROSITE" id="PS00356">
    <property type="entry name" value="HTH_LACI_1"/>
    <property type="match status" value="1"/>
</dbReference>
<keyword evidence="2 5" id="KW-0238">DNA-binding</keyword>
<dbReference type="Gene3D" id="3.40.50.2300">
    <property type="match status" value="2"/>
</dbReference>
<proteinExistence type="predicted"/>
<dbReference type="GO" id="GO:0000976">
    <property type="term" value="F:transcription cis-regulatory region binding"/>
    <property type="evidence" value="ECO:0007669"/>
    <property type="project" value="TreeGrafter"/>
</dbReference>
<dbReference type="Proteomes" id="UP000543030">
    <property type="component" value="Unassembled WGS sequence"/>
</dbReference>
<keyword evidence="6" id="KW-1185">Reference proteome</keyword>
<keyword evidence="3" id="KW-0804">Transcription</keyword>
<reference evidence="5 6" key="1">
    <citation type="submission" date="2020-08" db="EMBL/GenBank/DDBJ databases">
        <title>Genomic Encyclopedia of Type Strains, Phase IV (KMG-IV): sequencing the most valuable type-strain genomes for metagenomic binning, comparative biology and taxonomic classification.</title>
        <authorList>
            <person name="Goeker M."/>
        </authorList>
    </citation>
    <scope>NUCLEOTIDE SEQUENCE [LARGE SCALE GENOMIC DNA]</scope>
    <source>
        <strain evidence="5 6">DSM 18233</strain>
    </source>
</reference>
<dbReference type="Gene3D" id="1.10.260.40">
    <property type="entry name" value="lambda repressor-like DNA-binding domains"/>
    <property type="match status" value="1"/>
</dbReference>
<feature type="domain" description="HTH lacI-type" evidence="4">
    <location>
        <begin position="3"/>
        <end position="53"/>
    </location>
</feature>
<evidence type="ECO:0000259" key="4">
    <source>
        <dbReference type="PROSITE" id="PS50932"/>
    </source>
</evidence>
<evidence type="ECO:0000313" key="6">
    <source>
        <dbReference type="Proteomes" id="UP000543030"/>
    </source>
</evidence>
<keyword evidence="1" id="KW-0805">Transcription regulation</keyword>
<organism evidence="5 6">
    <name type="scientific">Silvimonas terrae</name>
    <dbReference type="NCBI Taxonomy" id="300266"/>
    <lineage>
        <taxon>Bacteria</taxon>
        <taxon>Pseudomonadati</taxon>
        <taxon>Pseudomonadota</taxon>
        <taxon>Betaproteobacteria</taxon>
        <taxon>Neisseriales</taxon>
        <taxon>Chitinibacteraceae</taxon>
        <taxon>Silvimonas</taxon>
    </lineage>
</organism>
<evidence type="ECO:0000313" key="5">
    <source>
        <dbReference type="EMBL" id="MBB5190112.1"/>
    </source>
</evidence>
<dbReference type="PANTHER" id="PTHR30146">
    <property type="entry name" value="LACI-RELATED TRANSCRIPTIONAL REPRESSOR"/>
    <property type="match status" value="1"/>
</dbReference>
<dbReference type="PROSITE" id="PS50932">
    <property type="entry name" value="HTH_LACI_2"/>
    <property type="match status" value="1"/>
</dbReference>
<accession>A0A840RCR9</accession>
<dbReference type="Pfam" id="PF00356">
    <property type="entry name" value="LacI"/>
    <property type="match status" value="1"/>
</dbReference>
<sequence length="325" mass="35407">MSVNIRDLAHAAGVSVGTVSRALKQQPGLSAHTRERIVRLAETMGYDHARLRREPIRKVLCLLHFSHGDPLTNPFYSEVIHGVQLYCLEHRLTCTVMSLLPGKPVKRQVMQHEPDAIVCIGFFEPETLAVLQSLGKPHILSDMNAPDWPAVNTDNQQGAWLATRHLIDSGRKRIAFLSGSLAHYSIRLRERGYRQALFDAGILADPALEALIPPGMDIASGAPVAMRELLSLPQPPDAVFAYNDATALAAMQVCREAGLRIPEDIAFVGFDDLGAASAATPPLTTLAVDKTSLGHEAMSLLLADSRPDQQRLLPVKLIVRESSAS</sequence>
<dbReference type="GO" id="GO:0003700">
    <property type="term" value="F:DNA-binding transcription factor activity"/>
    <property type="evidence" value="ECO:0007669"/>
    <property type="project" value="TreeGrafter"/>
</dbReference>
<evidence type="ECO:0000256" key="2">
    <source>
        <dbReference type="ARBA" id="ARBA00023125"/>
    </source>
</evidence>
<dbReference type="InterPro" id="IPR010982">
    <property type="entry name" value="Lambda_DNA-bd_dom_sf"/>
</dbReference>
<dbReference type="SUPFAM" id="SSF53822">
    <property type="entry name" value="Periplasmic binding protein-like I"/>
    <property type="match status" value="1"/>
</dbReference>
<dbReference type="CDD" id="cd01392">
    <property type="entry name" value="HTH_LacI"/>
    <property type="match status" value="1"/>
</dbReference>
<dbReference type="Pfam" id="PF13377">
    <property type="entry name" value="Peripla_BP_3"/>
    <property type="match status" value="1"/>
</dbReference>
<dbReference type="InterPro" id="IPR046335">
    <property type="entry name" value="LacI/GalR-like_sensor"/>
</dbReference>
<dbReference type="EMBL" id="JACHHN010000001">
    <property type="protein sequence ID" value="MBB5190112.1"/>
    <property type="molecule type" value="Genomic_DNA"/>
</dbReference>